<sequence length="80" mass="8921">MSEDNNGNRNSIKPVPNKKLLIPDAPIKNGKTKVRGGKENEILEVNEPEINPFGIKNSKSIIKEKPKNNQNKNNAIFGKK</sequence>
<proteinExistence type="predicted"/>
<accession>A0A0Q0VS64</accession>
<protein>
    <submittedName>
        <fullName evidence="2">Uncharacterized protein</fullName>
    </submittedName>
</protein>
<dbReference type="OrthoDB" id="384383at2157"/>
<reference evidence="2 3" key="1">
    <citation type="submission" date="2015-09" db="EMBL/GenBank/DDBJ databases">
        <title>Heavy metals and arsenic resistance mechanisms in polyextremophilic archaea of the family Ferroplasmaceae.</title>
        <authorList>
            <person name="Bulaev A.G."/>
            <person name="Kanygina A.V."/>
        </authorList>
    </citation>
    <scope>NUCLEOTIDE SEQUENCE [LARGE SCALE GENOMIC DNA]</scope>
    <source>
        <strain evidence="2 3">VT</strain>
    </source>
</reference>
<feature type="region of interest" description="Disordered" evidence="1">
    <location>
        <begin position="1"/>
        <end position="40"/>
    </location>
</feature>
<keyword evidence="3" id="KW-1185">Reference proteome</keyword>
<dbReference type="Proteomes" id="UP000050320">
    <property type="component" value="Unassembled WGS sequence"/>
</dbReference>
<name>A0A0Q0VS64_9ARCH</name>
<organism evidence="2 3">
    <name type="scientific">Acidiplasma aeolicum</name>
    <dbReference type="NCBI Taxonomy" id="507754"/>
    <lineage>
        <taxon>Archaea</taxon>
        <taxon>Methanobacteriati</taxon>
        <taxon>Thermoplasmatota</taxon>
        <taxon>Thermoplasmata</taxon>
        <taxon>Thermoplasmatales</taxon>
        <taxon>Ferroplasmaceae</taxon>
        <taxon>Acidiplasma</taxon>
    </lineage>
</organism>
<dbReference type="EMBL" id="LKBG01000253">
    <property type="protein sequence ID" value="KQB34145.1"/>
    <property type="molecule type" value="Genomic_DNA"/>
</dbReference>
<comment type="caution">
    <text evidence="2">The sequence shown here is derived from an EMBL/GenBank/DDBJ whole genome shotgun (WGS) entry which is preliminary data.</text>
</comment>
<evidence type="ECO:0000313" key="3">
    <source>
        <dbReference type="Proteomes" id="UP000050320"/>
    </source>
</evidence>
<evidence type="ECO:0000256" key="1">
    <source>
        <dbReference type="SAM" id="MobiDB-lite"/>
    </source>
</evidence>
<evidence type="ECO:0000313" key="2">
    <source>
        <dbReference type="EMBL" id="KQB34145.1"/>
    </source>
</evidence>
<dbReference type="AlphaFoldDB" id="A0A0Q0VS64"/>
<dbReference type="GeneID" id="84221555"/>
<dbReference type="RefSeq" id="WP_048100943.1">
    <property type="nucleotide sequence ID" value="NZ_JBBYJF010000023.1"/>
</dbReference>
<feature type="compositionally biased region" description="Polar residues" evidence="1">
    <location>
        <begin position="1"/>
        <end position="11"/>
    </location>
</feature>
<gene>
    <name evidence="2" type="ORF">AOG54_01265</name>
</gene>